<reference evidence="3 4" key="1">
    <citation type="submission" date="2017-09" db="EMBL/GenBank/DDBJ databases">
        <authorList>
            <person name="Ehlers B."/>
            <person name="Leendertz F.H."/>
        </authorList>
    </citation>
    <scope>NUCLEOTIDE SEQUENCE [LARGE SCALE GENOMIC DNA]</scope>
    <source>
        <strain evidence="3 4">DSM 45537</strain>
    </source>
</reference>
<evidence type="ECO:0000313" key="3">
    <source>
        <dbReference type="EMBL" id="SNY88424.1"/>
    </source>
</evidence>
<keyword evidence="4" id="KW-1185">Reference proteome</keyword>
<evidence type="ECO:0000256" key="1">
    <source>
        <dbReference type="SAM" id="MobiDB-lite"/>
    </source>
</evidence>
<dbReference type="GO" id="GO:0050482">
    <property type="term" value="P:arachidonate secretion"/>
    <property type="evidence" value="ECO:0007669"/>
    <property type="project" value="InterPro"/>
</dbReference>
<dbReference type="GO" id="GO:0006644">
    <property type="term" value="P:phospholipid metabolic process"/>
    <property type="evidence" value="ECO:0007669"/>
    <property type="project" value="InterPro"/>
</dbReference>
<accession>A0A285LU10</accession>
<name>A0A285LU10_9NOCA</name>
<evidence type="ECO:0008006" key="5">
    <source>
        <dbReference type="Google" id="ProtNLM"/>
    </source>
</evidence>
<dbReference type="Proteomes" id="UP000219565">
    <property type="component" value="Unassembled WGS sequence"/>
</dbReference>
<dbReference type="Gene3D" id="1.20.90.10">
    <property type="entry name" value="Phospholipase A2 domain"/>
    <property type="match status" value="1"/>
</dbReference>
<evidence type="ECO:0000256" key="2">
    <source>
        <dbReference type="SAM" id="SignalP"/>
    </source>
</evidence>
<protein>
    <recommendedName>
        <fullName evidence="5">Phospholipase A2</fullName>
    </recommendedName>
</protein>
<dbReference type="AlphaFoldDB" id="A0A285LU10"/>
<dbReference type="EMBL" id="OBEG01000006">
    <property type="protein sequence ID" value="SNY88424.1"/>
    <property type="molecule type" value="Genomic_DNA"/>
</dbReference>
<dbReference type="InterPro" id="IPR036444">
    <property type="entry name" value="PLipase_A2_dom_sf"/>
</dbReference>
<keyword evidence="2" id="KW-0732">Signal</keyword>
<dbReference type="STRING" id="1379680.GCA_001612615_01642"/>
<dbReference type="GO" id="GO:0004623">
    <property type="term" value="F:phospholipase A2 activity"/>
    <property type="evidence" value="ECO:0007669"/>
    <property type="project" value="InterPro"/>
</dbReference>
<feature type="chain" id="PRO_5012651040" description="Phospholipase A2" evidence="2">
    <location>
        <begin position="46"/>
        <end position="287"/>
    </location>
</feature>
<evidence type="ECO:0000313" key="4">
    <source>
        <dbReference type="Proteomes" id="UP000219565"/>
    </source>
</evidence>
<feature type="signal peptide" evidence="2">
    <location>
        <begin position="1"/>
        <end position="45"/>
    </location>
</feature>
<dbReference type="SUPFAM" id="SSF48619">
    <property type="entry name" value="Phospholipase A2, PLA2"/>
    <property type="match status" value="1"/>
</dbReference>
<gene>
    <name evidence="3" type="ORF">SAMN04244553_5396</name>
</gene>
<organism evidence="3 4">
    <name type="scientific">Nocardia amikacinitolerans</name>
    <dbReference type="NCBI Taxonomy" id="756689"/>
    <lineage>
        <taxon>Bacteria</taxon>
        <taxon>Bacillati</taxon>
        <taxon>Actinomycetota</taxon>
        <taxon>Actinomycetes</taxon>
        <taxon>Mycobacteriales</taxon>
        <taxon>Nocardiaceae</taxon>
        <taxon>Nocardia</taxon>
    </lineage>
</organism>
<proteinExistence type="predicted"/>
<feature type="compositionally biased region" description="Low complexity" evidence="1">
    <location>
        <begin position="251"/>
        <end position="269"/>
    </location>
</feature>
<sequence>MRTETTAATDRHPTAPLGLRRVAALTAAALTTMSATVAMAPAAQAATVAPPVIENVAAATAVAALIVNETASAAALPDDFAAVLGYRPVPVRGLLTNPDGDCSSPVPLPTEFETACKAHDLGYDLLRYADRRGEPLGPWARQAVDAALDRRMREACDARTEPWGRARCYAMADIADTVVDLNSRRQHYGAPVVETMLGAGGAATGWSGWQVGPAGLGALGLGTLLALLLGALRRASGGRSEDAAPSGITDASATRSPRTPRTSSRSVTTLAGSAPIRYNSVAAGVSA</sequence>
<feature type="region of interest" description="Disordered" evidence="1">
    <location>
        <begin position="237"/>
        <end position="270"/>
    </location>
</feature>